<sequence length="747" mass="83407">MDRPTPLLNPQQIEAVEHPGGPLLILAGAGSGKTSTLTGRVIHLIRQQGVPPWRILAVTFTNKAAKEMKERIERALPEGEMPWVATFHSTCVRILRRDISALGFDTSFTIYDDQDQDRLLKNILKELGIDDKKLKPRAAAAAIDAAKNRGQFPAEMPQNTPQEQVIADVYRHYQQRLQQANALDFGDLLLMCVKLFDEHEEIRQRYAGRFLHLLVDEFQDTNMVQYRLVQQLASEHGNLCVVGDDDQSIYRWRGAEVGNILGFERDYPGCTTIRLEQNYRSTTTILDAAGAVVANNVGRKGKTLWTENPDGEAITLEALPDDLEEARYVVDQLKALQQGGRHLRDIAMLYRTNAQSRVLEEALVRERIPYVMFGGMRFFARMEVKDVLAYLRVLTNPADTISCQRIINVPTRGIGATTVAKIATLEQQAQGFFPACRLAVEQGVLKGAAAKKVAAFVAMMEDFASRLERLPYPQLAAELIEETGYAQMLKSENTQEARDRLDNIDQLLAGMEEHRDEDTTLQDYLEQVALVTDLDAYDSSLDRVTLMTLHAAKGLEFPVVFMTGMEDGIFPAARSNDGGEQLEEERRLCYVGMTRAMEKLYLTHARRRRVYGSYQFNPPSRFVGEIPEGLLADVAKKPLHATSKHNLASLFDQLPMQAPESETSSAPASTPAADSASVPDQPVIEVEPAAPVDDGTLRIGSRVRHARFGVGTVRRLEGSGDKQKVIVYFNRFGPKRLLLKFAGLEPA</sequence>
<dbReference type="Gene3D" id="1.10.486.10">
    <property type="entry name" value="PCRA, domain 4"/>
    <property type="match status" value="1"/>
</dbReference>
<comment type="catalytic activity">
    <reaction evidence="8">
        <text>Couples ATP hydrolysis with the unwinding of duplex DNA by translocating in the 3'-5' direction.</text>
        <dbReference type="EC" id="5.6.2.4"/>
    </reaction>
</comment>
<dbReference type="InterPro" id="IPR014016">
    <property type="entry name" value="UvrD-like_ATP-bd"/>
</dbReference>
<proteinExistence type="inferred from homology"/>
<gene>
    <name evidence="16" type="ORF">Dace_1151</name>
</gene>
<dbReference type="Pfam" id="PF13361">
    <property type="entry name" value="UvrD_C"/>
    <property type="match status" value="1"/>
</dbReference>
<dbReference type="Gene3D" id="3.40.50.300">
    <property type="entry name" value="P-loop containing nucleotide triphosphate hydrolases"/>
    <property type="match status" value="2"/>
</dbReference>
<dbReference type="GO" id="GO:0005829">
    <property type="term" value="C:cytosol"/>
    <property type="evidence" value="ECO:0007669"/>
    <property type="project" value="TreeGrafter"/>
</dbReference>
<evidence type="ECO:0000259" key="15">
    <source>
        <dbReference type="PROSITE" id="PS51217"/>
    </source>
</evidence>
<accession>Q1JXR9</accession>
<evidence type="ECO:0000256" key="1">
    <source>
        <dbReference type="ARBA" id="ARBA00009922"/>
    </source>
</evidence>
<feature type="domain" description="UvrD-like helicase ATP-binding" evidence="14">
    <location>
        <begin position="6"/>
        <end position="282"/>
    </location>
</feature>
<dbReference type="CDD" id="cd18807">
    <property type="entry name" value="SF1_C_UvrD"/>
    <property type="match status" value="1"/>
</dbReference>
<dbReference type="InterPro" id="IPR027417">
    <property type="entry name" value="P-loop_NTPase"/>
</dbReference>
<evidence type="ECO:0000313" key="16">
    <source>
        <dbReference type="EMBL" id="EAT15074.1"/>
    </source>
</evidence>
<dbReference type="CDD" id="cd17932">
    <property type="entry name" value="DEXQc_UvrD"/>
    <property type="match status" value="1"/>
</dbReference>
<dbReference type="GO" id="GO:0016887">
    <property type="term" value="F:ATP hydrolysis activity"/>
    <property type="evidence" value="ECO:0007669"/>
    <property type="project" value="RHEA"/>
</dbReference>
<dbReference type="FunFam" id="1.10.10.160:FF:000001">
    <property type="entry name" value="ATP-dependent DNA helicase"/>
    <property type="match status" value="1"/>
</dbReference>
<dbReference type="EMBL" id="AAEW02000014">
    <property type="protein sequence ID" value="EAT15074.1"/>
    <property type="molecule type" value="Genomic_DNA"/>
</dbReference>
<evidence type="ECO:0000256" key="7">
    <source>
        <dbReference type="ARBA" id="ARBA00023235"/>
    </source>
</evidence>
<dbReference type="Gene3D" id="1.10.10.160">
    <property type="match status" value="1"/>
</dbReference>
<dbReference type="InterPro" id="IPR014017">
    <property type="entry name" value="DNA_helicase_UvrD-like_C"/>
</dbReference>
<keyword evidence="17" id="KW-1185">Reference proteome</keyword>
<comment type="catalytic activity">
    <reaction evidence="11">
        <text>ATP + H2O = ADP + phosphate + H(+)</text>
        <dbReference type="Rhea" id="RHEA:13065"/>
        <dbReference type="ChEBI" id="CHEBI:15377"/>
        <dbReference type="ChEBI" id="CHEBI:15378"/>
        <dbReference type="ChEBI" id="CHEBI:30616"/>
        <dbReference type="ChEBI" id="CHEBI:43474"/>
        <dbReference type="ChEBI" id="CHEBI:456216"/>
        <dbReference type="EC" id="5.6.2.4"/>
    </reaction>
</comment>
<protein>
    <recommendedName>
        <fullName evidence="9">DNA 3'-5' helicase</fullName>
        <ecNumber evidence="9">5.6.2.4</ecNumber>
    </recommendedName>
    <alternativeName>
        <fullName evidence="10">DNA 3'-5' helicase II</fullName>
    </alternativeName>
</protein>
<dbReference type="InterPro" id="IPR000212">
    <property type="entry name" value="DNA_helicase_UvrD/REP"/>
</dbReference>
<evidence type="ECO:0000256" key="3">
    <source>
        <dbReference type="ARBA" id="ARBA00022801"/>
    </source>
</evidence>
<dbReference type="GO" id="GO:0009314">
    <property type="term" value="P:response to radiation"/>
    <property type="evidence" value="ECO:0007669"/>
    <property type="project" value="UniProtKB-ARBA"/>
</dbReference>
<name>Q1JXR9_DESA6</name>
<dbReference type="GO" id="GO:0000725">
    <property type="term" value="P:recombinational repair"/>
    <property type="evidence" value="ECO:0007669"/>
    <property type="project" value="TreeGrafter"/>
</dbReference>
<dbReference type="OrthoDB" id="9810135at2"/>
<keyword evidence="4 12" id="KW-0347">Helicase</keyword>
<feature type="binding site" evidence="12">
    <location>
        <begin position="27"/>
        <end position="34"/>
    </location>
    <ligand>
        <name>ATP</name>
        <dbReference type="ChEBI" id="CHEBI:30616"/>
    </ligand>
</feature>
<dbReference type="FunFam" id="1.10.486.10:FF:000003">
    <property type="entry name" value="ATP-dependent DNA helicase"/>
    <property type="match status" value="1"/>
</dbReference>
<dbReference type="PANTHER" id="PTHR11070:SF2">
    <property type="entry name" value="ATP-DEPENDENT DNA HELICASE SRS2"/>
    <property type="match status" value="1"/>
</dbReference>
<evidence type="ECO:0000256" key="4">
    <source>
        <dbReference type="ARBA" id="ARBA00022806"/>
    </source>
</evidence>
<dbReference type="GO" id="GO:0003677">
    <property type="term" value="F:DNA binding"/>
    <property type="evidence" value="ECO:0007669"/>
    <property type="project" value="UniProtKB-KW"/>
</dbReference>
<evidence type="ECO:0000313" key="17">
    <source>
        <dbReference type="Proteomes" id="UP000005695"/>
    </source>
</evidence>
<dbReference type="SUPFAM" id="SSF52540">
    <property type="entry name" value="P-loop containing nucleoside triphosphate hydrolases"/>
    <property type="match status" value="1"/>
</dbReference>
<evidence type="ECO:0000256" key="9">
    <source>
        <dbReference type="ARBA" id="ARBA00034808"/>
    </source>
</evidence>
<dbReference type="GO" id="GO:0033202">
    <property type="term" value="C:DNA helicase complex"/>
    <property type="evidence" value="ECO:0007669"/>
    <property type="project" value="TreeGrafter"/>
</dbReference>
<dbReference type="Pfam" id="PF00580">
    <property type="entry name" value="UvrD-helicase"/>
    <property type="match status" value="1"/>
</dbReference>
<reference evidence="16" key="2">
    <citation type="submission" date="2006-05" db="EMBL/GenBank/DDBJ databases">
        <title>Sequencing of the draft genome and assembly of Desulfuromonas acetoxidans DSM 684.</title>
        <authorList>
            <consortium name="US DOE Joint Genome Institute (JGI-PGF)"/>
            <person name="Copeland A."/>
            <person name="Lucas S."/>
            <person name="Lapidus A."/>
            <person name="Barry K."/>
            <person name="Detter J.C."/>
            <person name="Glavina del Rio T."/>
            <person name="Hammon N."/>
            <person name="Israni S."/>
            <person name="Dalin E."/>
            <person name="Tice H."/>
            <person name="Bruce D."/>
            <person name="Pitluck S."/>
            <person name="Richardson P."/>
        </authorList>
    </citation>
    <scope>NUCLEOTIDE SEQUENCE [LARGE SCALE GENOMIC DNA]</scope>
    <source>
        <strain evidence="16">DSM 684</strain>
    </source>
</reference>
<comment type="caution">
    <text evidence="16">The sequence shown here is derived from an EMBL/GenBank/DDBJ whole genome shotgun (WGS) entry which is preliminary data.</text>
</comment>
<evidence type="ECO:0000256" key="2">
    <source>
        <dbReference type="ARBA" id="ARBA00022741"/>
    </source>
</evidence>
<evidence type="ECO:0000256" key="11">
    <source>
        <dbReference type="ARBA" id="ARBA00048988"/>
    </source>
</evidence>
<evidence type="ECO:0000256" key="8">
    <source>
        <dbReference type="ARBA" id="ARBA00034617"/>
    </source>
</evidence>
<dbReference type="GO" id="GO:0043138">
    <property type="term" value="F:3'-5' DNA helicase activity"/>
    <property type="evidence" value="ECO:0007669"/>
    <property type="project" value="UniProtKB-EC"/>
</dbReference>
<evidence type="ECO:0000259" key="14">
    <source>
        <dbReference type="PROSITE" id="PS51198"/>
    </source>
</evidence>
<feature type="compositionally biased region" description="Low complexity" evidence="13">
    <location>
        <begin position="658"/>
        <end position="680"/>
    </location>
</feature>
<keyword evidence="3 12" id="KW-0378">Hydrolase</keyword>
<evidence type="ECO:0000256" key="10">
    <source>
        <dbReference type="ARBA" id="ARBA00034923"/>
    </source>
</evidence>
<evidence type="ECO:0000256" key="13">
    <source>
        <dbReference type="SAM" id="MobiDB-lite"/>
    </source>
</evidence>
<dbReference type="AlphaFoldDB" id="Q1JXR9"/>
<evidence type="ECO:0000256" key="6">
    <source>
        <dbReference type="ARBA" id="ARBA00023125"/>
    </source>
</evidence>
<keyword evidence="6" id="KW-0238">DNA-binding</keyword>
<dbReference type="RefSeq" id="WP_006001665.1">
    <property type="nucleotide sequence ID" value="NZ_AAEW02000014.1"/>
</dbReference>
<dbReference type="Pfam" id="PF21196">
    <property type="entry name" value="PcrA_UvrD_tudor"/>
    <property type="match status" value="1"/>
</dbReference>
<evidence type="ECO:0000256" key="12">
    <source>
        <dbReference type="PROSITE-ProRule" id="PRU00560"/>
    </source>
</evidence>
<dbReference type="GO" id="GO:0005524">
    <property type="term" value="F:ATP binding"/>
    <property type="evidence" value="ECO:0007669"/>
    <property type="project" value="UniProtKB-UniRule"/>
</dbReference>
<dbReference type="InterPro" id="IPR013986">
    <property type="entry name" value="DExx_box_DNA_helicase_dom_sf"/>
</dbReference>
<dbReference type="PROSITE" id="PS51198">
    <property type="entry name" value="UVRD_HELICASE_ATP_BIND"/>
    <property type="match status" value="1"/>
</dbReference>
<keyword evidence="7" id="KW-0413">Isomerase</keyword>
<feature type="region of interest" description="Disordered" evidence="13">
    <location>
        <begin position="657"/>
        <end position="682"/>
    </location>
</feature>
<dbReference type="PANTHER" id="PTHR11070">
    <property type="entry name" value="UVRD / RECB / PCRA DNA HELICASE FAMILY MEMBER"/>
    <property type="match status" value="1"/>
</dbReference>
<dbReference type="PROSITE" id="PS51217">
    <property type="entry name" value="UVRD_HELICASE_CTER"/>
    <property type="match status" value="1"/>
</dbReference>
<feature type="domain" description="UvrD-like helicase C-terminal" evidence="15">
    <location>
        <begin position="283"/>
        <end position="554"/>
    </location>
</feature>
<keyword evidence="2 12" id="KW-0547">Nucleotide-binding</keyword>
<dbReference type="EC" id="5.6.2.4" evidence="9"/>
<comment type="similarity">
    <text evidence="1">Belongs to the helicase family. UvrD subfamily.</text>
</comment>
<dbReference type="Proteomes" id="UP000005695">
    <property type="component" value="Unassembled WGS sequence"/>
</dbReference>
<reference evidence="16" key="1">
    <citation type="submission" date="2006-05" db="EMBL/GenBank/DDBJ databases">
        <title>Annotation of the draft genome assembly of Desulfuromonas acetoxidans DSM 684.</title>
        <authorList>
            <consortium name="US DOE Joint Genome Institute (JGI-ORNL)"/>
            <person name="Larimer F."/>
            <person name="Land M."/>
            <person name="Hauser L."/>
        </authorList>
    </citation>
    <scope>NUCLEOTIDE SEQUENCE [LARGE SCALE GENOMIC DNA]</scope>
    <source>
        <strain evidence="16">DSM 684</strain>
    </source>
</reference>
<organism evidence="16 17">
    <name type="scientific">Desulfuromonas acetoxidans (strain DSM 684 / 11070)</name>
    <dbReference type="NCBI Taxonomy" id="281689"/>
    <lineage>
        <taxon>Bacteria</taxon>
        <taxon>Pseudomonadati</taxon>
        <taxon>Thermodesulfobacteriota</taxon>
        <taxon>Desulfuromonadia</taxon>
        <taxon>Desulfuromonadales</taxon>
        <taxon>Desulfuromonadaceae</taxon>
        <taxon>Desulfuromonas</taxon>
    </lineage>
</organism>
<keyword evidence="5 12" id="KW-0067">ATP-binding</keyword>
<evidence type="ECO:0000256" key="5">
    <source>
        <dbReference type="ARBA" id="ARBA00022840"/>
    </source>
</evidence>